<evidence type="ECO:0000313" key="3">
    <source>
        <dbReference type="Proteomes" id="UP001165368"/>
    </source>
</evidence>
<reference evidence="2" key="1">
    <citation type="submission" date="2022-01" db="EMBL/GenBank/DDBJ databases">
        <authorList>
            <person name="Jo J.-H."/>
            <person name="Im W.-T."/>
        </authorList>
    </citation>
    <scope>NUCLEOTIDE SEQUENCE</scope>
    <source>
        <strain evidence="2">I2-34</strain>
    </source>
</reference>
<dbReference type="PANTHER" id="PTHR43383:SF2">
    <property type="entry name" value="AMIDOHYDROLASE 2 FAMILY PROTEIN"/>
    <property type="match status" value="1"/>
</dbReference>
<accession>A0ABS9L4K8</accession>
<keyword evidence="3" id="KW-1185">Reference proteome</keyword>
<name>A0ABS9L4K8_9MICC</name>
<gene>
    <name evidence="2" type="ORF">LVY72_06075</name>
</gene>
<dbReference type="InterPro" id="IPR006680">
    <property type="entry name" value="Amidohydro-rel"/>
</dbReference>
<dbReference type="InterPro" id="IPR032466">
    <property type="entry name" value="Metal_Hydrolase"/>
</dbReference>
<dbReference type="Proteomes" id="UP001165368">
    <property type="component" value="Unassembled WGS sequence"/>
</dbReference>
<dbReference type="SUPFAM" id="SSF51556">
    <property type="entry name" value="Metallo-dependent hydrolases"/>
    <property type="match status" value="1"/>
</dbReference>
<sequence length="384" mass="40990">MSTDPADPAAGTVMDGLPLTDHHCHGVVGTALDRDGFEALATESNWPGPAGTSMFDSQLGFAIRRWCAPLLDLEPHAAAEDYLARRLELGPDAVNRRLLGAAGLGTLLVDTGYRAGELTSPAQTAALAGGIGREIVRLEHVAEQVAAETTPSSFGADFAQALGLAARDAAGFKSVAAYRCGLDFDPSPPPARELERAAARWLGRPGSAGAVPRLADPVLLRHLLWTALELGKPIQFHTGYGDAELDLHRCNPLLLTGWLRATRAAGVPMMLLHCYPYHREAGYLAQVFPHVYVDVGLAVNHTGSRSPAVIAELLELTPFHKALFSTDAIGLPELHYLGAALFRRGFGQAAERWVDGGDWSVQDARRVASLIGCRNAARVYGLES</sequence>
<comment type="caution">
    <text evidence="2">The sequence shown here is derived from an EMBL/GenBank/DDBJ whole genome shotgun (WGS) entry which is preliminary data.</text>
</comment>
<dbReference type="Gene3D" id="3.20.20.140">
    <property type="entry name" value="Metal-dependent hydrolases"/>
    <property type="match status" value="1"/>
</dbReference>
<dbReference type="PANTHER" id="PTHR43383">
    <property type="entry name" value="NODULIN 6"/>
    <property type="match status" value="1"/>
</dbReference>
<dbReference type="Pfam" id="PF04909">
    <property type="entry name" value="Amidohydro_2"/>
    <property type="match status" value="1"/>
</dbReference>
<evidence type="ECO:0000259" key="1">
    <source>
        <dbReference type="Pfam" id="PF04909"/>
    </source>
</evidence>
<dbReference type="EMBL" id="JAKLTQ010000002">
    <property type="protein sequence ID" value="MCG2621483.1"/>
    <property type="molecule type" value="Genomic_DNA"/>
</dbReference>
<proteinExistence type="predicted"/>
<feature type="domain" description="Amidohydrolase-related" evidence="1">
    <location>
        <begin position="188"/>
        <end position="382"/>
    </location>
</feature>
<protein>
    <submittedName>
        <fullName evidence="2">Amidohydrolase family protein</fullName>
    </submittedName>
</protein>
<organism evidence="2 3">
    <name type="scientific">Arthrobacter hankyongi</name>
    <dbReference type="NCBI Taxonomy" id="2904801"/>
    <lineage>
        <taxon>Bacteria</taxon>
        <taxon>Bacillati</taxon>
        <taxon>Actinomycetota</taxon>
        <taxon>Actinomycetes</taxon>
        <taxon>Micrococcales</taxon>
        <taxon>Micrococcaceae</taxon>
        <taxon>Arthrobacter</taxon>
    </lineage>
</organism>
<dbReference type="RefSeq" id="WP_237818726.1">
    <property type="nucleotide sequence ID" value="NZ_JAKLTQ010000002.1"/>
</dbReference>
<evidence type="ECO:0000313" key="2">
    <source>
        <dbReference type="EMBL" id="MCG2621483.1"/>
    </source>
</evidence>